<evidence type="ECO:0000313" key="2">
    <source>
        <dbReference type="EMBL" id="GGL68214.1"/>
    </source>
</evidence>
<reference evidence="2" key="2">
    <citation type="submission" date="2020-09" db="EMBL/GenBank/DDBJ databases">
        <authorList>
            <person name="Sun Q."/>
            <person name="Zhou Y."/>
        </authorList>
    </citation>
    <scope>NUCLEOTIDE SEQUENCE</scope>
    <source>
        <strain evidence="2">CGMCC 4.7306</strain>
    </source>
</reference>
<proteinExistence type="predicted"/>
<organism evidence="2 3">
    <name type="scientific">Microlunatus endophyticus</name>
    <dbReference type="NCBI Taxonomy" id="1716077"/>
    <lineage>
        <taxon>Bacteria</taxon>
        <taxon>Bacillati</taxon>
        <taxon>Actinomycetota</taxon>
        <taxon>Actinomycetes</taxon>
        <taxon>Propionibacteriales</taxon>
        <taxon>Propionibacteriaceae</taxon>
        <taxon>Microlunatus</taxon>
    </lineage>
</organism>
<dbReference type="AlphaFoldDB" id="A0A917W4W7"/>
<dbReference type="RefSeq" id="WP_188896012.1">
    <property type="nucleotide sequence ID" value="NZ_BMMZ01000006.1"/>
</dbReference>
<comment type="caution">
    <text evidence="2">The sequence shown here is derived from an EMBL/GenBank/DDBJ whole genome shotgun (WGS) entry which is preliminary data.</text>
</comment>
<dbReference type="Pfam" id="PF01636">
    <property type="entry name" value="APH"/>
    <property type="match status" value="1"/>
</dbReference>
<dbReference type="EMBL" id="BMMZ01000006">
    <property type="protein sequence ID" value="GGL68214.1"/>
    <property type="molecule type" value="Genomic_DNA"/>
</dbReference>
<reference evidence="2" key="1">
    <citation type="journal article" date="2014" name="Int. J. Syst. Evol. Microbiol.">
        <title>Complete genome sequence of Corynebacterium casei LMG S-19264T (=DSM 44701T), isolated from a smear-ripened cheese.</title>
        <authorList>
            <consortium name="US DOE Joint Genome Institute (JGI-PGF)"/>
            <person name="Walter F."/>
            <person name="Albersmeier A."/>
            <person name="Kalinowski J."/>
            <person name="Ruckert C."/>
        </authorList>
    </citation>
    <scope>NUCLEOTIDE SEQUENCE</scope>
    <source>
        <strain evidence="2">CGMCC 4.7306</strain>
    </source>
</reference>
<protein>
    <recommendedName>
        <fullName evidence="1">Aminoglycoside phosphotransferase domain-containing protein</fullName>
    </recommendedName>
</protein>
<sequence>MVSDRLSEDLAAEILRRDLGGDWQLSDALGTMEATRLAHQADRAVAIKLTETPATVMQRLSDLGVTPEIIALGQADGVAYLIQRAVTGPHPDHVWWLSHRARWADMITSYLNDSELAALVVAGPVFWRLDVPAARSLVERDLERSDRHCPELRSAEFEAAFRSWRDQAPHIPSWPMQPVHPDPHIHNYVISDGTPYLLDWDHIDLSDPVRDVGWQLWGGLPRLGNALFNDSRNDLDGAAFHVEGFIAAALQQGWLETRG</sequence>
<name>A0A917W4W7_9ACTN</name>
<dbReference type="Proteomes" id="UP000613840">
    <property type="component" value="Unassembled WGS sequence"/>
</dbReference>
<dbReference type="Gene3D" id="3.90.1200.10">
    <property type="match status" value="1"/>
</dbReference>
<dbReference type="SUPFAM" id="SSF56112">
    <property type="entry name" value="Protein kinase-like (PK-like)"/>
    <property type="match status" value="1"/>
</dbReference>
<accession>A0A917W4W7</accession>
<dbReference type="InterPro" id="IPR002575">
    <property type="entry name" value="Aminoglycoside_PTrfase"/>
</dbReference>
<dbReference type="InterPro" id="IPR011009">
    <property type="entry name" value="Kinase-like_dom_sf"/>
</dbReference>
<evidence type="ECO:0000313" key="3">
    <source>
        <dbReference type="Proteomes" id="UP000613840"/>
    </source>
</evidence>
<evidence type="ECO:0000259" key="1">
    <source>
        <dbReference type="Pfam" id="PF01636"/>
    </source>
</evidence>
<gene>
    <name evidence="2" type="ORF">GCM10011575_28440</name>
</gene>
<keyword evidence="3" id="KW-1185">Reference proteome</keyword>
<feature type="domain" description="Aminoglycoside phosphotransferase" evidence="1">
    <location>
        <begin position="55"/>
        <end position="227"/>
    </location>
</feature>